<dbReference type="AlphaFoldDB" id="A0A1I6IBT8"/>
<evidence type="ECO:0000313" key="3">
    <source>
        <dbReference type="EMBL" id="SFR64158.1"/>
    </source>
</evidence>
<feature type="transmembrane region" description="Helical" evidence="1">
    <location>
        <begin position="16"/>
        <end position="35"/>
    </location>
</feature>
<organism evidence="3 4">
    <name type="scientific">[Clostridium] aminophilum</name>
    <dbReference type="NCBI Taxonomy" id="1526"/>
    <lineage>
        <taxon>Bacteria</taxon>
        <taxon>Bacillati</taxon>
        <taxon>Bacillota</taxon>
        <taxon>Clostridia</taxon>
        <taxon>Lachnospirales</taxon>
        <taxon>Lachnospiraceae</taxon>
    </lineage>
</organism>
<protein>
    <submittedName>
        <fullName evidence="3">CAAX protease self-immunity</fullName>
    </submittedName>
</protein>
<evidence type="ECO:0000259" key="2">
    <source>
        <dbReference type="Pfam" id="PF02517"/>
    </source>
</evidence>
<dbReference type="Proteomes" id="UP000214760">
    <property type="component" value="Unassembled WGS sequence"/>
</dbReference>
<name>A0A1I6IBT8_9FIRM</name>
<reference evidence="3 4" key="1">
    <citation type="submission" date="2016-10" db="EMBL/GenBank/DDBJ databases">
        <authorList>
            <person name="de Groot N.N."/>
        </authorList>
    </citation>
    <scope>NUCLEOTIDE SEQUENCE [LARGE SCALE GENOMIC DNA]</scope>
    <source>
        <strain evidence="3 4">F</strain>
    </source>
</reference>
<proteinExistence type="predicted"/>
<dbReference type="GO" id="GO:0006508">
    <property type="term" value="P:proteolysis"/>
    <property type="evidence" value="ECO:0007669"/>
    <property type="project" value="UniProtKB-KW"/>
</dbReference>
<feature type="transmembrane region" description="Helical" evidence="1">
    <location>
        <begin position="312"/>
        <end position="331"/>
    </location>
</feature>
<sequence length="343" mass="37085">MKKRGENGDGRSGRRWLAFLLTGILAPLFMNLVYLPRIPAPFFPGTALYGITTLMISVVMPFVLYACCGMLFPFFRRCGEDRENGCKPYSDGQNTGKTTQKSYSAVFRKAYTLRNFSAGMRGMIPVFVISAGTVLFHISSRTPLRTGEDLFCALTVTAVAAALTEEAAFRVFAIRLCMNLLSPVNKGEPRRNISGGKVCYESDAERAQASVRTSSDAERAQVSARISSDAERAQTSVWISAAVFALVHAGNLFSGQPVPVTILQIGWALGMGLLLGGIFIRTGTILPGIAAHAVNNAADACFLSAQTAGAELIFQTAACAFLLLVGVRTVMHKNPLIYQKYEL</sequence>
<dbReference type="GO" id="GO:0004175">
    <property type="term" value="F:endopeptidase activity"/>
    <property type="evidence" value="ECO:0007669"/>
    <property type="project" value="UniProtKB-ARBA"/>
</dbReference>
<dbReference type="RefSeq" id="WP_031471156.1">
    <property type="nucleotide sequence ID" value="NZ_FOZC01000001.1"/>
</dbReference>
<dbReference type="Pfam" id="PF02517">
    <property type="entry name" value="Rce1-like"/>
    <property type="match status" value="1"/>
</dbReference>
<keyword evidence="3" id="KW-0378">Hydrolase</keyword>
<dbReference type="EMBL" id="FOZC01000001">
    <property type="protein sequence ID" value="SFR64158.1"/>
    <property type="molecule type" value="Genomic_DNA"/>
</dbReference>
<keyword evidence="1" id="KW-1133">Transmembrane helix</keyword>
<keyword evidence="1" id="KW-0812">Transmembrane</keyword>
<dbReference type="GO" id="GO:0080120">
    <property type="term" value="P:CAAX-box protein maturation"/>
    <property type="evidence" value="ECO:0007669"/>
    <property type="project" value="UniProtKB-ARBA"/>
</dbReference>
<feature type="transmembrane region" description="Helical" evidence="1">
    <location>
        <begin position="47"/>
        <end position="72"/>
    </location>
</feature>
<evidence type="ECO:0000256" key="1">
    <source>
        <dbReference type="SAM" id="Phobius"/>
    </source>
</evidence>
<feature type="transmembrane region" description="Helical" evidence="1">
    <location>
        <begin position="260"/>
        <end position="280"/>
    </location>
</feature>
<feature type="domain" description="CAAX prenyl protease 2/Lysostaphin resistance protein A-like" evidence="2">
    <location>
        <begin position="151"/>
        <end position="297"/>
    </location>
</feature>
<feature type="transmembrane region" description="Helical" evidence="1">
    <location>
        <begin position="118"/>
        <end position="138"/>
    </location>
</feature>
<accession>A0A1I6IBT8</accession>
<evidence type="ECO:0000313" key="4">
    <source>
        <dbReference type="Proteomes" id="UP000214760"/>
    </source>
</evidence>
<keyword evidence="1" id="KW-0472">Membrane</keyword>
<gene>
    <name evidence="3" type="ORF">SAMN02910262_00182</name>
</gene>
<dbReference type="InterPro" id="IPR003675">
    <property type="entry name" value="Rce1/LyrA-like_dom"/>
</dbReference>
<keyword evidence="3" id="KW-0645">Protease</keyword>